<dbReference type="AlphaFoldDB" id="A0A8S9JHA1"/>
<reference evidence="4" key="1">
    <citation type="submission" date="2019-12" db="EMBL/GenBank/DDBJ databases">
        <title>Genome sequencing and annotation of Brassica cretica.</title>
        <authorList>
            <person name="Studholme D.J."/>
            <person name="Sarris P.F."/>
        </authorList>
    </citation>
    <scope>NUCLEOTIDE SEQUENCE</scope>
    <source>
        <strain evidence="4">PFS-001/15</strain>
        <tissue evidence="4">Leaf</tissue>
    </source>
</reference>
<keyword evidence="2" id="KW-0472">Membrane</keyword>
<dbReference type="EMBL" id="QGKW02001660">
    <property type="protein sequence ID" value="KAF2581404.1"/>
    <property type="molecule type" value="Genomic_DNA"/>
</dbReference>
<proteinExistence type="predicted"/>
<organism evidence="4 5">
    <name type="scientific">Brassica cretica</name>
    <name type="common">Mustard</name>
    <dbReference type="NCBI Taxonomy" id="69181"/>
    <lineage>
        <taxon>Eukaryota</taxon>
        <taxon>Viridiplantae</taxon>
        <taxon>Streptophyta</taxon>
        <taxon>Embryophyta</taxon>
        <taxon>Tracheophyta</taxon>
        <taxon>Spermatophyta</taxon>
        <taxon>Magnoliopsida</taxon>
        <taxon>eudicotyledons</taxon>
        <taxon>Gunneridae</taxon>
        <taxon>Pentapetalae</taxon>
        <taxon>rosids</taxon>
        <taxon>malvids</taxon>
        <taxon>Brassicales</taxon>
        <taxon>Brassicaceae</taxon>
        <taxon>Brassiceae</taxon>
        <taxon>Brassica</taxon>
    </lineage>
</organism>
<accession>A0A8S9JHA1</accession>
<feature type="domain" description="Cellulose synthase RING-type zinc finger" evidence="3">
    <location>
        <begin position="294"/>
        <end position="338"/>
    </location>
</feature>
<evidence type="ECO:0000256" key="1">
    <source>
        <dbReference type="SAM" id="Coils"/>
    </source>
</evidence>
<dbReference type="SUPFAM" id="SSF57850">
    <property type="entry name" value="RING/U-box"/>
    <property type="match status" value="1"/>
</dbReference>
<name>A0A8S9JHA1_BRACR</name>
<comment type="caution">
    <text evidence="4">The sequence shown here is derived from an EMBL/GenBank/DDBJ whole genome shotgun (WGS) entry which is preliminary data.</text>
</comment>
<keyword evidence="2" id="KW-0812">Transmembrane</keyword>
<dbReference type="Gene3D" id="3.30.40.10">
    <property type="entry name" value="Zinc/RING finger domain, C3HC4 (zinc finger)"/>
    <property type="match status" value="1"/>
</dbReference>
<keyword evidence="1" id="KW-0175">Coiled coil</keyword>
<dbReference type="InterPro" id="IPR027934">
    <property type="entry name" value="CES_Znf_RING"/>
</dbReference>
<gene>
    <name evidence="4" type="ORF">F2Q68_00006450</name>
</gene>
<dbReference type="Proteomes" id="UP000712281">
    <property type="component" value="Unassembled WGS sequence"/>
</dbReference>
<sequence length="361" mass="40571">MVSMLGVRRINQELFVLVGTISPHLLEGVPDVLAKELFLASGEGPGLANVNSLIRSVQELRDLAMSTEEEKAIKLVLSENDEEEDDIDDIDNEFDYTNNGGNMNNATEDVRHLFEAPFGCSPLASLVGFVILVVSTSEAKIWLDVFLAPRVFLRKADCGGFLKILPVKLLFFINGYVGFANLAVSFPRRRFLLPKFFSASGVDEGVPRQWFSVPTSVHLGFPVPVCFRSVWFNRVVRLRFLLIHLVKGFSAWCIRPPPKGELFMSVGRISPHLLEGVLDVLAKELFLASGEDKISARAERPCYEYERREGNQACPQCKTRYERLNGSPRVENDEEEDDIDDINNEFDYMNNGGIGFDHVCF</sequence>
<protein>
    <recommendedName>
        <fullName evidence="3">Cellulose synthase RING-type zinc finger domain-containing protein</fullName>
    </recommendedName>
</protein>
<dbReference type="InterPro" id="IPR013083">
    <property type="entry name" value="Znf_RING/FYVE/PHD"/>
</dbReference>
<evidence type="ECO:0000259" key="3">
    <source>
        <dbReference type="Pfam" id="PF14569"/>
    </source>
</evidence>
<keyword evidence="2" id="KW-1133">Transmembrane helix</keyword>
<feature type="coiled-coil region" evidence="1">
    <location>
        <begin position="50"/>
        <end position="93"/>
    </location>
</feature>
<evidence type="ECO:0000313" key="5">
    <source>
        <dbReference type="Proteomes" id="UP000712281"/>
    </source>
</evidence>
<evidence type="ECO:0000313" key="4">
    <source>
        <dbReference type="EMBL" id="KAF2581404.1"/>
    </source>
</evidence>
<dbReference type="Pfam" id="PF14569">
    <property type="entry name" value="zf-UDP"/>
    <property type="match status" value="1"/>
</dbReference>
<evidence type="ECO:0000256" key="2">
    <source>
        <dbReference type="SAM" id="Phobius"/>
    </source>
</evidence>
<feature type="transmembrane region" description="Helical" evidence="2">
    <location>
        <begin position="169"/>
        <end position="186"/>
    </location>
</feature>